<evidence type="ECO:0000313" key="1">
    <source>
        <dbReference type="EMBL" id="RLP67609.1"/>
    </source>
</evidence>
<reference evidence="1 2" key="1">
    <citation type="submission" date="2018-10" db="EMBL/GenBank/DDBJ databases">
        <authorList>
            <person name="Li J."/>
        </authorList>
    </citation>
    <scope>NUCLEOTIDE SEQUENCE [LARGE SCALE GENOMIC DNA]</scope>
    <source>
        <strain evidence="1 2">JCM 30549</strain>
    </source>
</reference>
<sequence length="181" mass="19921">MIATRNTTTITSFEKINASTKLAHFPNQPFVASQLAPDRAIGAITTATKIRALRMRRLNQTIAAAQIAKKLRKMVMIAPAPGAVRLIAVRPATRTPIFPPISSNVVPVAWMIPIESWSTISSSVAVSVMTRNDPSTDFPRPRAARERAVGSRRMRPVMSCRQKKISMTKIAIPNITLYTPM</sequence>
<accession>A0A3L6ZHR7</accession>
<protein>
    <submittedName>
        <fullName evidence="1">Uncharacterized protein</fullName>
    </submittedName>
</protein>
<organism evidence="1 2">
    <name type="scientific">Mycetocola reblochoni</name>
    <dbReference type="NCBI Taxonomy" id="331618"/>
    <lineage>
        <taxon>Bacteria</taxon>
        <taxon>Bacillati</taxon>
        <taxon>Actinomycetota</taxon>
        <taxon>Actinomycetes</taxon>
        <taxon>Micrococcales</taxon>
        <taxon>Microbacteriaceae</taxon>
        <taxon>Mycetocola</taxon>
    </lineage>
</organism>
<dbReference type="AlphaFoldDB" id="A0A3L6ZHR7"/>
<name>A0A3L6ZHR7_9MICO</name>
<evidence type="ECO:0000313" key="2">
    <source>
        <dbReference type="Proteomes" id="UP000275395"/>
    </source>
</evidence>
<comment type="caution">
    <text evidence="1">The sequence shown here is derived from an EMBL/GenBank/DDBJ whole genome shotgun (WGS) entry which is preliminary data.</text>
</comment>
<dbReference type="EMBL" id="RCUW01000020">
    <property type="protein sequence ID" value="RLP67609.1"/>
    <property type="molecule type" value="Genomic_DNA"/>
</dbReference>
<dbReference type="Proteomes" id="UP000275395">
    <property type="component" value="Unassembled WGS sequence"/>
</dbReference>
<gene>
    <name evidence="1" type="ORF">D9V30_13565</name>
</gene>
<proteinExistence type="predicted"/>